<keyword evidence="5" id="KW-0547">Nucleotide-binding</keyword>
<accession>A0AAJ0CH41</accession>
<protein>
    <recommendedName>
        <fullName evidence="9">RZ-type domain-containing protein</fullName>
    </recommendedName>
</protein>
<evidence type="ECO:0000256" key="7">
    <source>
        <dbReference type="ARBA" id="ARBA00022859"/>
    </source>
</evidence>
<evidence type="ECO:0000256" key="3">
    <source>
        <dbReference type="ARBA" id="ARBA00022723"/>
    </source>
</evidence>
<sequence length="1688" mass="190715">MELDQEDTVNGAEAEEGQDRPYLKKYADSSIELMGSGPWTNTAVEETFENKQAKADYNVWKRQIKFPPQTDNLGTVQRLWDGALEILNGDERDWKQMVPRDLDHEEYHGRQHIKIVMDMRVQSGDYEILIRRVSPFLLTITHPIFLDCLSVDTFVGGLYNFISGTNGTRAVPSFQHLCTALVQTHVNDMATVTTDTIERTLAALSTALRELIQREPRCRFNDDLPSLLESIGNALRVIIGDESSRVSTVILNQIGEMQVILSRAKGLLVQENDQVQELSTIVVPATYPHTLIMPRDLHDNDKSDVTHIKIFPTREEILSDVAGYLPTTDLDQPHFLSNQVERHIDTHFRLLRHDTFGELKYSLGGLMHAAENDPAQLDNPRLSFGDFQAYHYTKASVSFVSFDSRRGLEVIISFPQPSAVRNKSAYERLGWWEDSRRLPPGVLLSFVSLQDGKSQHLFLTVTERSIDASEDKSLVKDDKQANIIAKLTNQDQTNIESVVRLSSNKVRGVLVEFPGVLPATFVPILENLQNMQRLGRLPFRQWILPERIDNPQEIPEVTIRPPLYARQLGFAFPLKSVLRPDRKDTRDLYLSPNSSGDYVGIIEELDAETELDRGQCRALVAALTREYALIQGPPGTGKSYLGIQLMKVLISCKEIVELGPIVVVCYTNHALDQFLEHLISINVRKIIRIGGQSQSSLLQGHNLRVVSQLDQKSRSENYHLATSFEGLDKHTKQITRILDIARSMTKRPKWKSFQYHLLENHLLENYERIYHQFSQVDEEGYRTVGRPFELWAPEEIFLVDLGDERETNRTGEVERIVEKAETNIHTLSRRERHCLVQFWCRQIYDQALNDLFEEVKAADVTQGIITNVHDEVDRRVLQDADVIGITTTGLAKRISTLKHVKCKVIICEEAGEVMEPHMISALLPTVEHFIQIGDHEQLRPQINNHSLSLESKQGALYQLDRSQFERLSVGVPGRPKMPLAQLNIQRRMRPEISTLIRSTIYPELRDHQSIVTLPDVVGMRKNVFWLDHNHFEEGQLSEMHHKSHSNIWEAEMVHALVRHIIRQGAYKSSEIAILTPYTGQLQLLRFALRNDFEIVLSDRDQDALEKNGFNNLDTVVPGEDSVDDSSGHRKMSLAKKKLSDLLRVATVDNFQGEEAKVVIVSLVRSNEKRKVGFLRTKNRINVLLSRAQHGMYLIGNTTTYSEIPMWHSIVGLLRATASVNTICGETCPEEYCTACGRKQDSRVDLLEMKTYAEIDVNETPIVVLGCGHFFTAETLDGLIGMHDAYVTNTSGQFTGLADMSGALSSKVPQCPDCQRPVQQYITKRYNRVVNRAVVDEMSKRFLINGKTNLRVLEVKLRGLEKALEESRSRVCDSIGFIFDTDNGRVPQSSRVTNRIGNRYEECKGFLKDVKQFLKGVSDRYQPAHRLHEATIHAAGRIQSKSVDKMLASLSLHGSISPVERDRRVTLAGRMMQIEVEYIVLEDKFSIATTVKSKKPAKIDPWPGGSPQQLAKPFLETCGAFIAECNNEHLPKLAVEASLCHARVAQFYRSSGLASDGDRQKAAAVVEEAKQHLEKALHLCGQPFQHAKQLRRAVQDIHDILQKERYEAVTRDELAAIKQAIVSGPDAIATHSGHWYNCVNGHPFAIGECGMPMEQARCPECGAPIGGSNHQTVAGVTRALDMEGGDDQH</sequence>
<dbReference type="Gene3D" id="3.40.50.300">
    <property type="entry name" value="P-loop containing nucleotide triphosphate hydrolases"/>
    <property type="match status" value="2"/>
</dbReference>
<dbReference type="GO" id="GO:0002376">
    <property type="term" value="P:immune system process"/>
    <property type="evidence" value="ECO:0007669"/>
    <property type="project" value="UniProtKB-KW"/>
</dbReference>
<evidence type="ECO:0000256" key="6">
    <source>
        <dbReference type="ARBA" id="ARBA00022833"/>
    </source>
</evidence>
<keyword evidence="11" id="KW-1185">Reference proteome</keyword>
<dbReference type="PANTHER" id="PTHR10887">
    <property type="entry name" value="DNA2/NAM7 HELICASE FAMILY"/>
    <property type="match status" value="1"/>
</dbReference>
<dbReference type="FunFam" id="3.40.50.300:FF:001660">
    <property type="entry name" value="NF-X1 finger and helicase protein, putative"/>
    <property type="match status" value="1"/>
</dbReference>
<dbReference type="InterPro" id="IPR027417">
    <property type="entry name" value="P-loop_NTPase"/>
</dbReference>
<dbReference type="Proteomes" id="UP001251528">
    <property type="component" value="Unassembled WGS sequence"/>
</dbReference>
<keyword evidence="5" id="KW-0347">Helicase</keyword>
<dbReference type="InterPro" id="IPR047187">
    <property type="entry name" value="SF1_C_Upf1"/>
</dbReference>
<dbReference type="Pfam" id="PF20173">
    <property type="entry name" value="ZnF_RZ-type"/>
    <property type="match status" value="1"/>
</dbReference>
<keyword evidence="5" id="KW-0378">Hydrolase</keyword>
<dbReference type="InterPro" id="IPR046439">
    <property type="entry name" value="ZF_RZ_dom"/>
</dbReference>
<evidence type="ECO:0000256" key="4">
    <source>
        <dbReference type="ARBA" id="ARBA00022771"/>
    </source>
</evidence>
<evidence type="ECO:0000256" key="8">
    <source>
        <dbReference type="SAM" id="MobiDB-lite"/>
    </source>
</evidence>
<keyword evidence="2" id="KW-0963">Cytoplasm</keyword>
<dbReference type="PROSITE" id="PS51981">
    <property type="entry name" value="ZF_RZ"/>
    <property type="match status" value="1"/>
</dbReference>
<keyword evidence="5" id="KW-0067">ATP-binding</keyword>
<evidence type="ECO:0000256" key="5">
    <source>
        <dbReference type="ARBA" id="ARBA00022806"/>
    </source>
</evidence>
<dbReference type="CDD" id="cd18808">
    <property type="entry name" value="SF1_C_Upf1"/>
    <property type="match status" value="1"/>
</dbReference>
<dbReference type="CDD" id="cd17936">
    <property type="entry name" value="EEXXEc_NFX1"/>
    <property type="match status" value="1"/>
</dbReference>
<reference evidence="10" key="1">
    <citation type="submission" date="2023-06" db="EMBL/GenBank/DDBJ databases">
        <title>Conoideocrella luteorostrata (Hypocreales: Clavicipitaceae), a potential biocontrol fungus for elongate hemlock scale in United States Christmas tree production areas.</title>
        <authorList>
            <person name="Barrett H."/>
            <person name="Lovett B."/>
            <person name="Macias A.M."/>
            <person name="Stajich J.E."/>
            <person name="Kasson M.T."/>
        </authorList>
    </citation>
    <scope>NUCLEOTIDE SEQUENCE</scope>
    <source>
        <strain evidence="10">ARSEF 14590</strain>
    </source>
</reference>
<comment type="subcellular location">
    <subcellularLocation>
        <location evidence="1">Cytoplasm</location>
    </subcellularLocation>
</comment>
<evidence type="ECO:0000313" key="10">
    <source>
        <dbReference type="EMBL" id="KAK2592854.1"/>
    </source>
</evidence>
<dbReference type="InterPro" id="IPR041677">
    <property type="entry name" value="DNA2/NAM7_AAA_11"/>
</dbReference>
<dbReference type="GO" id="GO:0008270">
    <property type="term" value="F:zinc ion binding"/>
    <property type="evidence" value="ECO:0007669"/>
    <property type="project" value="UniProtKB-KW"/>
</dbReference>
<dbReference type="GO" id="GO:0004386">
    <property type="term" value="F:helicase activity"/>
    <property type="evidence" value="ECO:0007669"/>
    <property type="project" value="InterPro"/>
</dbReference>
<dbReference type="InterPro" id="IPR041679">
    <property type="entry name" value="DNA2/NAM7-like_C"/>
</dbReference>
<dbReference type="GO" id="GO:0031048">
    <property type="term" value="P:regulatory ncRNA-mediated heterochromatin formation"/>
    <property type="evidence" value="ECO:0007669"/>
    <property type="project" value="TreeGrafter"/>
</dbReference>
<dbReference type="SUPFAM" id="SSF52540">
    <property type="entry name" value="P-loop containing nucleoside triphosphate hydrolases"/>
    <property type="match status" value="1"/>
</dbReference>
<feature type="region of interest" description="Disordered" evidence="8">
    <location>
        <begin position="1"/>
        <end position="22"/>
    </location>
</feature>
<evidence type="ECO:0000259" key="9">
    <source>
        <dbReference type="PROSITE" id="PS51981"/>
    </source>
</evidence>
<keyword evidence="6" id="KW-0862">Zinc</keyword>
<dbReference type="GO" id="GO:0031380">
    <property type="term" value="C:nuclear RNA-directed RNA polymerase complex"/>
    <property type="evidence" value="ECO:0007669"/>
    <property type="project" value="TreeGrafter"/>
</dbReference>
<evidence type="ECO:0000256" key="1">
    <source>
        <dbReference type="ARBA" id="ARBA00004496"/>
    </source>
</evidence>
<organism evidence="10 11">
    <name type="scientific">Conoideocrella luteorostrata</name>
    <dbReference type="NCBI Taxonomy" id="1105319"/>
    <lineage>
        <taxon>Eukaryota</taxon>
        <taxon>Fungi</taxon>
        <taxon>Dikarya</taxon>
        <taxon>Ascomycota</taxon>
        <taxon>Pezizomycotina</taxon>
        <taxon>Sordariomycetes</taxon>
        <taxon>Hypocreomycetidae</taxon>
        <taxon>Hypocreales</taxon>
        <taxon>Clavicipitaceae</taxon>
        <taxon>Conoideocrella</taxon>
    </lineage>
</organism>
<gene>
    <name evidence="10" type="ORF">QQS21_009457</name>
</gene>
<feature type="domain" description="RZ-type" evidence="9">
    <location>
        <begin position="1608"/>
        <end position="1688"/>
    </location>
</feature>
<dbReference type="GO" id="GO:0005737">
    <property type="term" value="C:cytoplasm"/>
    <property type="evidence" value="ECO:0007669"/>
    <property type="project" value="UniProtKB-SubCell"/>
</dbReference>
<dbReference type="PANTHER" id="PTHR10887:SF445">
    <property type="entry name" value="NFX1-TYPE ZINC FINGER-CONTAINING PROTEIN 1"/>
    <property type="match status" value="1"/>
</dbReference>
<keyword evidence="7" id="KW-0391">Immunity</keyword>
<evidence type="ECO:0000256" key="2">
    <source>
        <dbReference type="ARBA" id="ARBA00022490"/>
    </source>
</evidence>
<dbReference type="Pfam" id="PF13086">
    <property type="entry name" value="AAA_11"/>
    <property type="match status" value="1"/>
</dbReference>
<dbReference type="InterPro" id="IPR045055">
    <property type="entry name" value="DNA2/NAM7-like"/>
</dbReference>
<evidence type="ECO:0000313" key="11">
    <source>
        <dbReference type="Proteomes" id="UP001251528"/>
    </source>
</evidence>
<dbReference type="Pfam" id="PF13087">
    <property type="entry name" value="AAA_12"/>
    <property type="match status" value="1"/>
</dbReference>
<keyword evidence="4" id="KW-0863">Zinc-finger</keyword>
<keyword evidence="3" id="KW-0479">Metal-binding</keyword>
<name>A0AAJ0CH41_9HYPO</name>
<proteinExistence type="predicted"/>
<dbReference type="EMBL" id="JASWJB010000242">
    <property type="protein sequence ID" value="KAK2592854.1"/>
    <property type="molecule type" value="Genomic_DNA"/>
</dbReference>
<comment type="caution">
    <text evidence="10">The sequence shown here is derived from an EMBL/GenBank/DDBJ whole genome shotgun (WGS) entry which is preliminary data.</text>
</comment>